<dbReference type="EMBL" id="BPLR01012734">
    <property type="protein sequence ID" value="GIY56160.1"/>
    <property type="molecule type" value="Genomic_DNA"/>
</dbReference>
<evidence type="ECO:0000313" key="2">
    <source>
        <dbReference type="EMBL" id="GIY56160.1"/>
    </source>
</evidence>
<evidence type="ECO:0000256" key="1">
    <source>
        <dbReference type="SAM" id="MobiDB-lite"/>
    </source>
</evidence>
<organism evidence="2 3">
    <name type="scientific">Caerostris extrusa</name>
    <name type="common">Bark spider</name>
    <name type="synonym">Caerostris bankana</name>
    <dbReference type="NCBI Taxonomy" id="172846"/>
    <lineage>
        <taxon>Eukaryota</taxon>
        <taxon>Metazoa</taxon>
        <taxon>Ecdysozoa</taxon>
        <taxon>Arthropoda</taxon>
        <taxon>Chelicerata</taxon>
        <taxon>Arachnida</taxon>
        <taxon>Araneae</taxon>
        <taxon>Araneomorphae</taxon>
        <taxon>Entelegynae</taxon>
        <taxon>Araneoidea</taxon>
        <taxon>Araneidae</taxon>
        <taxon>Caerostris</taxon>
    </lineage>
</organism>
<reference evidence="2 3" key="1">
    <citation type="submission" date="2021-06" db="EMBL/GenBank/DDBJ databases">
        <title>Caerostris extrusa draft genome.</title>
        <authorList>
            <person name="Kono N."/>
            <person name="Arakawa K."/>
        </authorList>
    </citation>
    <scope>NUCLEOTIDE SEQUENCE [LARGE SCALE GENOMIC DNA]</scope>
</reference>
<evidence type="ECO:0000313" key="3">
    <source>
        <dbReference type="Proteomes" id="UP001054945"/>
    </source>
</evidence>
<dbReference type="AlphaFoldDB" id="A0AAV4UF36"/>
<name>A0AAV4UF36_CAEEX</name>
<accession>A0AAV4UF36</accession>
<gene>
    <name evidence="2" type="ORF">CEXT_135451</name>
</gene>
<feature type="region of interest" description="Disordered" evidence="1">
    <location>
        <begin position="82"/>
        <end position="119"/>
    </location>
</feature>
<comment type="caution">
    <text evidence="2">The sequence shown here is derived from an EMBL/GenBank/DDBJ whole genome shotgun (WGS) entry which is preliminary data.</text>
</comment>
<sequence>MQEVVTLLLGDTVINGHRTAQPSPVSTTKSFFRDLHLPLITTKQFLIRTFLKDPNDLVPALRGRERHWHLLIRKTRSSKKKCNPLMGMREGGTCTPRDTQDAGSYGRSKLPAASSARFV</sequence>
<protein>
    <submittedName>
        <fullName evidence="2">Uncharacterized protein</fullName>
    </submittedName>
</protein>
<keyword evidence="3" id="KW-1185">Reference proteome</keyword>
<proteinExistence type="predicted"/>
<dbReference type="Proteomes" id="UP001054945">
    <property type="component" value="Unassembled WGS sequence"/>
</dbReference>